<dbReference type="Pfam" id="PF00232">
    <property type="entry name" value="Glyco_hydro_1"/>
    <property type="match status" value="2"/>
</dbReference>
<dbReference type="InterPro" id="IPR017853">
    <property type="entry name" value="GH"/>
</dbReference>
<evidence type="ECO:0000256" key="4">
    <source>
        <dbReference type="RuleBase" id="RU003690"/>
    </source>
</evidence>
<proteinExistence type="inferred from homology"/>
<dbReference type="Gene3D" id="3.20.20.80">
    <property type="entry name" value="Glycosidases"/>
    <property type="match status" value="1"/>
</dbReference>
<gene>
    <name evidence="5" type="ORF">GCM10009809_41600</name>
</gene>
<evidence type="ECO:0000256" key="1">
    <source>
        <dbReference type="ARBA" id="ARBA00010838"/>
    </source>
</evidence>
<dbReference type="PANTHER" id="PTHR10353">
    <property type="entry name" value="GLYCOSYL HYDROLASE"/>
    <property type="match status" value="1"/>
</dbReference>
<name>A0ABN2JX05_9MICO</name>
<evidence type="ECO:0000313" key="6">
    <source>
        <dbReference type="Proteomes" id="UP001501138"/>
    </source>
</evidence>
<sequence length="397" mass="44530">MTRTFLWGAATSAHQVEGNNVNSDWWQIEQVASGIFEASGDAIDSYHRYREEMELLAGARVNTYRFSVEWARIEPLPGRFSRAELDHYRRMIDEALRLGLTPMVTLHHFSHPQWFVDRGGWLADDSAEIFARYCDTVCEILEGVDWVCTINEPNVLAFIQYFHGLIRSGAPLPPRDEHARPPLPDIELGRRLVEAHHAAREVVRRRTRALVGWSVAGQAFTPTDGNESTFAEVKYAWEDFYYLAARGDDYVGVQSYTSQAVDADGPVPHADAPDNTLTGWAYRPDALEICVRNAAEVTCGVPIVVTENGIATADDDVRIAYTKAALAGLYTAMNDGIDVRGYIHWSAVDNFEWGHWRPTFGLIAVDRETFERTPKPSLHWFGAVADRGPSSSGERQG</sequence>
<dbReference type="PANTHER" id="PTHR10353:SF36">
    <property type="entry name" value="LP05116P"/>
    <property type="match status" value="1"/>
</dbReference>
<evidence type="ECO:0000313" key="5">
    <source>
        <dbReference type="EMBL" id="GAA1741767.1"/>
    </source>
</evidence>
<dbReference type="EMBL" id="BAAAPM010000011">
    <property type="protein sequence ID" value="GAA1741767.1"/>
    <property type="molecule type" value="Genomic_DNA"/>
</dbReference>
<comment type="caution">
    <text evidence="5">The sequence shown here is derived from an EMBL/GenBank/DDBJ whole genome shotgun (WGS) entry which is preliminary data.</text>
</comment>
<comment type="similarity">
    <text evidence="1 4">Belongs to the glycosyl hydrolase 1 family.</text>
</comment>
<keyword evidence="3" id="KW-0326">Glycosidase</keyword>
<evidence type="ECO:0000256" key="2">
    <source>
        <dbReference type="ARBA" id="ARBA00022801"/>
    </source>
</evidence>
<accession>A0ABN2JX05</accession>
<dbReference type="PRINTS" id="PR00131">
    <property type="entry name" value="GLHYDRLASE1"/>
</dbReference>
<dbReference type="InterPro" id="IPR001360">
    <property type="entry name" value="Glyco_hydro_1"/>
</dbReference>
<dbReference type="RefSeq" id="WP_344250875.1">
    <property type="nucleotide sequence ID" value="NZ_BAAAPM010000011.1"/>
</dbReference>
<dbReference type="Proteomes" id="UP001501138">
    <property type="component" value="Unassembled WGS sequence"/>
</dbReference>
<evidence type="ECO:0000256" key="3">
    <source>
        <dbReference type="ARBA" id="ARBA00023295"/>
    </source>
</evidence>
<reference evidence="5 6" key="1">
    <citation type="journal article" date="2019" name="Int. J. Syst. Evol. Microbiol.">
        <title>The Global Catalogue of Microorganisms (GCM) 10K type strain sequencing project: providing services to taxonomists for standard genome sequencing and annotation.</title>
        <authorList>
            <consortium name="The Broad Institute Genomics Platform"/>
            <consortium name="The Broad Institute Genome Sequencing Center for Infectious Disease"/>
            <person name="Wu L."/>
            <person name="Ma J."/>
        </authorList>
    </citation>
    <scope>NUCLEOTIDE SEQUENCE [LARGE SCALE GENOMIC DNA]</scope>
    <source>
        <strain evidence="5 6">JCM 15589</strain>
    </source>
</reference>
<keyword evidence="6" id="KW-1185">Reference proteome</keyword>
<keyword evidence="2" id="KW-0378">Hydrolase</keyword>
<dbReference type="SUPFAM" id="SSF51445">
    <property type="entry name" value="(Trans)glycosidases"/>
    <property type="match status" value="1"/>
</dbReference>
<organism evidence="5 6">
    <name type="scientific">Isoptericola hypogeus</name>
    <dbReference type="NCBI Taxonomy" id="300179"/>
    <lineage>
        <taxon>Bacteria</taxon>
        <taxon>Bacillati</taxon>
        <taxon>Actinomycetota</taxon>
        <taxon>Actinomycetes</taxon>
        <taxon>Micrococcales</taxon>
        <taxon>Promicromonosporaceae</taxon>
        <taxon>Isoptericola</taxon>
    </lineage>
</organism>
<protein>
    <submittedName>
        <fullName evidence="5">Family 1 glycosylhydrolase</fullName>
    </submittedName>
</protein>